<dbReference type="Pfam" id="PF17789">
    <property type="entry name" value="MG4"/>
    <property type="match status" value="1"/>
</dbReference>
<evidence type="ECO:0008006" key="10">
    <source>
        <dbReference type="Google" id="ProtNLM"/>
    </source>
</evidence>
<dbReference type="SUPFAM" id="SSF49410">
    <property type="entry name" value="Alpha-macroglobulin receptor domain"/>
    <property type="match status" value="1"/>
</dbReference>
<dbReference type="InterPro" id="IPR050473">
    <property type="entry name" value="A2M/Complement_sys"/>
</dbReference>
<dbReference type="Pfam" id="PF17790">
    <property type="entry name" value="MG1"/>
    <property type="match status" value="1"/>
</dbReference>
<dbReference type="SUPFAM" id="SSF50242">
    <property type="entry name" value="TIMP-like"/>
    <property type="match status" value="1"/>
</dbReference>
<dbReference type="Gene3D" id="2.60.40.10">
    <property type="entry name" value="Immunoglobulins"/>
    <property type="match status" value="2"/>
</dbReference>
<reference evidence="8" key="2">
    <citation type="submission" date="2025-09" db="UniProtKB">
        <authorList>
            <consortium name="Ensembl"/>
        </authorList>
    </citation>
    <scope>IDENTIFICATION</scope>
</reference>
<dbReference type="Gene3D" id="2.60.40.1940">
    <property type="match status" value="1"/>
</dbReference>
<dbReference type="InterPro" id="IPR041425">
    <property type="entry name" value="C3/4/5_MG1"/>
</dbReference>
<name>A0AAY4BQC6_9TELE</name>
<dbReference type="InterPro" id="IPR040839">
    <property type="entry name" value="MG4"/>
</dbReference>
<accession>A0AAY4BQC6</accession>
<dbReference type="Gene3D" id="1.50.10.20">
    <property type="match status" value="1"/>
</dbReference>
<protein>
    <recommendedName>
        <fullName evidence="10">Anaphylatoxin-like domain-containing protein</fullName>
    </recommendedName>
</protein>
<dbReference type="PANTHER" id="PTHR11412">
    <property type="entry name" value="MACROGLOBULIN / COMPLEMENT"/>
    <property type="match status" value="1"/>
</dbReference>
<dbReference type="PANTHER" id="PTHR11412:SF81">
    <property type="entry name" value="COMPLEMENT C3"/>
    <property type="match status" value="1"/>
</dbReference>
<gene>
    <name evidence="8" type="primary">C3</name>
</gene>
<feature type="signal peptide" evidence="5">
    <location>
        <begin position="1"/>
        <end position="20"/>
    </location>
</feature>
<dbReference type="InterPro" id="IPR036595">
    <property type="entry name" value="A-macroglobulin_rcpt-bd_sf"/>
</dbReference>
<dbReference type="Pfam" id="PF00207">
    <property type="entry name" value="A2M"/>
    <property type="match status" value="1"/>
</dbReference>
<evidence type="ECO:0000256" key="1">
    <source>
        <dbReference type="ARBA" id="ARBA00004613"/>
    </source>
</evidence>
<dbReference type="Pfam" id="PF07677">
    <property type="entry name" value="A2M_recep"/>
    <property type="match status" value="1"/>
</dbReference>
<comment type="subcellular location">
    <subcellularLocation>
        <location evidence="1">Secreted</location>
    </subcellularLocation>
</comment>
<dbReference type="SUPFAM" id="SSF47686">
    <property type="entry name" value="Anaphylotoxins (complement system)"/>
    <property type="match status" value="1"/>
</dbReference>
<dbReference type="InterPro" id="IPR001134">
    <property type="entry name" value="Netrin_domain"/>
</dbReference>
<dbReference type="Gene3D" id="6.20.50.160">
    <property type="match status" value="1"/>
</dbReference>
<evidence type="ECO:0000256" key="2">
    <source>
        <dbReference type="ARBA" id="ARBA00022525"/>
    </source>
</evidence>
<dbReference type="Gene3D" id="2.20.130.20">
    <property type="match status" value="1"/>
</dbReference>
<dbReference type="Pfam" id="PF07703">
    <property type="entry name" value="A2M_BRD"/>
    <property type="match status" value="1"/>
</dbReference>
<dbReference type="InterPro" id="IPR011625">
    <property type="entry name" value="A2M_N_BRD"/>
</dbReference>
<dbReference type="PROSITE" id="PS50189">
    <property type="entry name" value="NTR"/>
    <property type="match status" value="1"/>
</dbReference>
<evidence type="ECO:0000313" key="8">
    <source>
        <dbReference type="Ensembl" id="ENSDCDP00010023093.1"/>
    </source>
</evidence>
<dbReference type="Proteomes" id="UP000694580">
    <property type="component" value="Unplaced"/>
</dbReference>
<dbReference type="Gene3D" id="2.60.120.1540">
    <property type="match status" value="1"/>
</dbReference>
<evidence type="ECO:0000256" key="4">
    <source>
        <dbReference type="SAM" id="MobiDB-lite"/>
    </source>
</evidence>
<organism evidence="8 9">
    <name type="scientific">Denticeps clupeoides</name>
    <name type="common">denticle herring</name>
    <dbReference type="NCBI Taxonomy" id="299321"/>
    <lineage>
        <taxon>Eukaryota</taxon>
        <taxon>Metazoa</taxon>
        <taxon>Chordata</taxon>
        <taxon>Craniata</taxon>
        <taxon>Vertebrata</taxon>
        <taxon>Euteleostomi</taxon>
        <taxon>Actinopterygii</taxon>
        <taxon>Neopterygii</taxon>
        <taxon>Teleostei</taxon>
        <taxon>Clupei</taxon>
        <taxon>Clupeiformes</taxon>
        <taxon>Denticipitoidei</taxon>
        <taxon>Denticipitidae</taxon>
        <taxon>Denticeps</taxon>
    </lineage>
</organism>
<dbReference type="SMART" id="SM01361">
    <property type="entry name" value="A2M_recep"/>
    <property type="match status" value="1"/>
</dbReference>
<dbReference type="SMART" id="SM00643">
    <property type="entry name" value="C345C"/>
    <property type="match status" value="1"/>
</dbReference>
<dbReference type="CDD" id="cd02896">
    <property type="entry name" value="complement_C3_C4_C5"/>
    <property type="match status" value="1"/>
</dbReference>
<dbReference type="Ensembl" id="ENSDCDT00010027651.1">
    <property type="protein sequence ID" value="ENSDCDP00010023093.1"/>
    <property type="gene ID" value="ENSDCDG00010013516.1"/>
</dbReference>
<dbReference type="GeneTree" id="ENSGT00940000154063"/>
<keyword evidence="3" id="KW-1015">Disulfide bond</keyword>
<evidence type="ECO:0000259" key="6">
    <source>
        <dbReference type="PROSITE" id="PS01178"/>
    </source>
</evidence>
<dbReference type="SMART" id="SM01360">
    <property type="entry name" value="A2M"/>
    <property type="match status" value="1"/>
</dbReference>
<dbReference type="Pfam" id="PF07678">
    <property type="entry name" value="TED_complement"/>
    <property type="match status" value="2"/>
</dbReference>
<dbReference type="InterPro" id="IPR011626">
    <property type="entry name" value="Alpha-macroglobulin_TED"/>
</dbReference>
<feature type="region of interest" description="Disordered" evidence="4">
    <location>
        <begin position="883"/>
        <end position="904"/>
    </location>
</feature>
<dbReference type="InterPro" id="IPR008993">
    <property type="entry name" value="TIMP-like_OB-fold"/>
</dbReference>
<evidence type="ECO:0000256" key="5">
    <source>
        <dbReference type="SAM" id="SignalP"/>
    </source>
</evidence>
<dbReference type="SUPFAM" id="SSF48239">
    <property type="entry name" value="Terpenoid cyclases/Protein prenyltransferases"/>
    <property type="match status" value="1"/>
</dbReference>
<dbReference type="InterPro" id="IPR018081">
    <property type="entry name" value="Anaphylatoxin_comp_syst"/>
</dbReference>
<feature type="domain" description="Anaphylatoxin-like" evidence="6">
    <location>
        <begin position="628"/>
        <end position="663"/>
    </location>
</feature>
<dbReference type="GO" id="GO:0004866">
    <property type="term" value="F:endopeptidase inhibitor activity"/>
    <property type="evidence" value="ECO:0007669"/>
    <property type="project" value="InterPro"/>
</dbReference>
<dbReference type="Gene3D" id="2.40.50.120">
    <property type="match status" value="1"/>
</dbReference>
<dbReference type="FunFam" id="2.60.40.10:FF:000155">
    <property type="entry name" value="complement C3 isoform X1"/>
    <property type="match status" value="1"/>
</dbReference>
<dbReference type="Gene3D" id="2.60.40.1930">
    <property type="match status" value="4"/>
</dbReference>
<dbReference type="SMART" id="SM00104">
    <property type="entry name" value="ANATO"/>
    <property type="match status" value="1"/>
</dbReference>
<dbReference type="Pfam" id="PF01759">
    <property type="entry name" value="NTR"/>
    <property type="match status" value="1"/>
</dbReference>
<dbReference type="InterPro" id="IPR008930">
    <property type="entry name" value="Terpenoid_cyclase/PrenylTrfase"/>
</dbReference>
<dbReference type="InterPro" id="IPR013783">
    <property type="entry name" value="Ig-like_fold"/>
</dbReference>
<dbReference type="InterPro" id="IPR009048">
    <property type="entry name" value="A-macroglobulin_rcpt-bd"/>
</dbReference>
<dbReference type="InterPro" id="IPR000020">
    <property type="entry name" value="Anaphylatoxin/fibulin"/>
</dbReference>
<dbReference type="InterPro" id="IPR018933">
    <property type="entry name" value="Netrin_module_non-TIMP"/>
</dbReference>
<feature type="domain" description="NTR" evidence="7">
    <location>
        <begin position="1416"/>
        <end position="1559"/>
    </location>
</feature>
<keyword evidence="2" id="KW-0964">Secreted</keyword>
<dbReference type="Pfam" id="PF21308">
    <property type="entry name" value="C3_CUB2"/>
    <property type="match status" value="1"/>
</dbReference>
<proteinExistence type="predicted"/>
<dbReference type="Pfam" id="PF01821">
    <property type="entry name" value="ANATO"/>
    <property type="match status" value="1"/>
</dbReference>
<keyword evidence="5" id="KW-0732">Signal</keyword>
<evidence type="ECO:0000259" key="7">
    <source>
        <dbReference type="PROSITE" id="PS50189"/>
    </source>
</evidence>
<dbReference type="Gene3D" id="1.20.91.20">
    <property type="entry name" value="Anaphylotoxins (complement system)"/>
    <property type="match status" value="1"/>
</dbReference>
<dbReference type="InterPro" id="IPR001599">
    <property type="entry name" value="Macroglobln_a2"/>
</dbReference>
<keyword evidence="9" id="KW-1185">Reference proteome</keyword>
<reference evidence="8" key="1">
    <citation type="submission" date="2025-08" db="UniProtKB">
        <authorList>
            <consortium name="Ensembl"/>
        </authorList>
    </citation>
    <scope>IDENTIFICATION</scope>
</reference>
<dbReference type="PROSITE" id="PS01178">
    <property type="entry name" value="ANAPHYLATOXIN_2"/>
    <property type="match status" value="1"/>
</dbReference>
<feature type="chain" id="PRO_5044229811" description="Anaphylatoxin-like domain-containing protein" evidence="5">
    <location>
        <begin position="21"/>
        <end position="1561"/>
    </location>
</feature>
<dbReference type="InterPro" id="IPR048848">
    <property type="entry name" value="C3_CUB2"/>
</dbReference>
<evidence type="ECO:0000313" key="9">
    <source>
        <dbReference type="Proteomes" id="UP000694580"/>
    </source>
</evidence>
<dbReference type="Gene3D" id="2.60.40.690">
    <property type="entry name" value="Alpha-macroglobulin, receptor-binding domain"/>
    <property type="match status" value="1"/>
</dbReference>
<dbReference type="GO" id="GO:0005615">
    <property type="term" value="C:extracellular space"/>
    <property type="evidence" value="ECO:0007669"/>
    <property type="project" value="InterPro"/>
</dbReference>
<dbReference type="CDD" id="cd00017">
    <property type="entry name" value="ANATO"/>
    <property type="match status" value="1"/>
</dbReference>
<sequence>ARMFWTWVAAVALCLPPLSGCDPLYVMSAPNLLRVGTPERVFVEAQDYEGANIDVRITVKSFPSKKLELVSRTVTLNATNGYQYLADMTIPEGREFFDEDSSENQYVYLQAQFPSGVLEKITLVSFQSGYVFVQTDKTVYTPGSTGELDSPDGIFISRKVIYPNKGMKSEELKIPDVVSLGIWKVVTRFQSTPQRNFTVEFEIKEYGEVVSGTAFVVFGVMRNSVKRSLPGSLRRVEVNEQGEAVLKREQILQTFPDVNQLVHSSIYISVSVQTDTGEMVEAQKQGIQIVTSPYTIHLKKTPKYFKPGMFFDVSVYVTNPDRSPAGGVPIEVTSGESALYGVTKANGLARVSINTLQTASVLPITVSTKAPDLAEGRQAEKQMTAQAYKTPKNSKNYLHIGVDAAELAIGQQVKISLNLLGNSPGVQNQDLTYLIVNKGQIVRGERFKRQGQSLVIVSLPVTEDMVPSFRIVAYYHVGSSEVVSDSAWVDVKDTCMGTLKVELVNPQVAYWPNKPFSLSITGDPGAKVGLVAVDKAVYVLNNQHRLTQTKIWDTIESQDPGCSPGSGKDSMGVFYDAGLVFVSSSAGGTKTRTSAACPAIARRNRRSAPLADVQSTLASQYSGGQRWCCMDGMKESLMGYNCERRAEYVNGDAECVRTFLSCCKEAVVQREESKTQQLHLARSKSSFLPPSSEISEDVVSRSQFPESWLWEDVVLPHSTTSIMKGSFLKDSITSWQIVAISVSKTHGICVAKPLEMTVVKSFFIDLLMPFSSKRGEQLEIRAVLNNNDEDQIKVRVELMETEHVCSVASKRGSYQTTVELDAMSSRVVPFVIVPMALGLHTIEVKAIVFASYLNDGIKKDLHVVPEGVLTRIEVMNLHLNPSQHNGVQHQEVRSGSLRRRVPNTPASTHLRTKNIVEDVIHGGSMGSFLIQPHGNGETNLVTMTQPLIATFYLDQTNQWDKVGVDLREKALRLIKAGYQEQLAYRKADGSYGAFLEYPSSTWLTAFVVRVFSMASDIISINDNVLCDALKWLILKAQLPDGSFAEMAPVVYGKIYGKDGDASLTAFVLISMQEGQRICDDHVSRLLESMGKATRYLNLRIQTLKSPYAVAMASYALASTEKLPKDILLQFSLNDGTAWPVPGSHVFSLEATAYALLALLRMKEFEKTGAIVRWLNKQKQFVGGGYGSTQSTFMVYQAVAEYKRQIRKLSDINLEVNIDVSGRSKAVTWTFSRGNAFISRSDKNLTVTAKGNGEGTFSVMTLYYALPSEKEEACGNFTLNLTLDKHSETFPHMSGRFFFTCVPCTFNWVMDAGFTILTIGQLTGHIVDTNDLKRLSTGRERNIEAFEMDKHLSEKGSLVIYLSKVSHRRPDRVAFRVHKMLDVGALQPAAVAVYEYKSRCVKFYHPEKTGGALHRICHKDVCQCAEGTVMMRMMITTLYCFPVYKVTVERKNLTAQTDSYHMKVNEVIKEGTDSVAVNAARWFISHPSCRSGLGLTNGHSYLIIGHAKDVIRTDGSFQYLLGERTWVEYWPTEEESKTREFRRRSTSIEQFMQDLLEYGCIN</sequence>
<dbReference type="SMART" id="SM01359">
    <property type="entry name" value="A2M_N_2"/>
    <property type="match status" value="1"/>
</dbReference>
<evidence type="ECO:0000256" key="3">
    <source>
        <dbReference type="ARBA" id="ARBA00023157"/>
    </source>
</evidence>